<gene>
    <name evidence="16" type="primary">hemJ</name>
    <name evidence="16" type="ORF">JJQ90_12215</name>
</gene>
<comment type="cofactor">
    <cofactor evidence="14 15">
        <name>heme b</name>
        <dbReference type="ChEBI" id="CHEBI:60344"/>
    </cofactor>
    <text evidence="14 15">Binds 1 heme b (iron(II)-protoporphyrin IX) group per subunit.</text>
</comment>
<protein>
    <recommendedName>
        <fullName evidence="4 14">Protoporphyrinogen IX oxidase</fullName>
        <shortName evidence="14">PPO</shortName>
        <ecNumber evidence="14 15">1.3.99.-</ecNumber>
    </recommendedName>
</protein>
<keyword evidence="6 14" id="KW-0349">Heme</keyword>
<name>A0ABS6H704_9PROT</name>
<dbReference type="HAMAP" id="MF_02239">
    <property type="entry name" value="HemJ"/>
    <property type="match status" value="1"/>
</dbReference>
<organism evidence="16 17">
    <name type="scientific">Falsiroseomonas oleicola</name>
    <dbReference type="NCBI Taxonomy" id="2801474"/>
    <lineage>
        <taxon>Bacteria</taxon>
        <taxon>Pseudomonadati</taxon>
        <taxon>Pseudomonadota</taxon>
        <taxon>Alphaproteobacteria</taxon>
        <taxon>Acetobacterales</taxon>
        <taxon>Roseomonadaceae</taxon>
        <taxon>Falsiroseomonas</taxon>
    </lineage>
</organism>
<dbReference type="RefSeq" id="WP_216875768.1">
    <property type="nucleotide sequence ID" value="NZ_JAERQM010000003.1"/>
</dbReference>
<evidence type="ECO:0000313" key="17">
    <source>
        <dbReference type="Proteomes" id="UP000689967"/>
    </source>
</evidence>
<evidence type="ECO:0000256" key="1">
    <source>
        <dbReference type="ARBA" id="ARBA00004651"/>
    </source>
</evidence>
<keyword evidence="17" id="KW-1185">Reference proteome</keyword>
<evidence type="ECO:0000256" key="7">
    <source>
        <dbReference type="ARBA" id="ARBA00022692"/>
    </source>
</evidence>
<comment type="caution">
    <text evidence="16">The sequence shown here is derived from an EMBL/GenBank/DDBJ whole genome shotgun (WGS) entry which is preliminary data.</text>
</comment>
<dbReference type="EC" id="1.3.99.-" evidence="14 15"/>
<evidence type="ECO:0000256" key="11">
    <source>
        <dbReference type="ARBA" id="ARBA00023004"/>
    </source>
</evidence>
<dbReference type="PANTHER" id="PTHR40255">
    <property type="entry name" value="UPF0093 MEMBRANE PROTEIN SLR1790"/>
    <property type="match status" value="1"/>
</dbReference>
<keyword evidence="11 14" id="KW-0408">Iron</keyword>
<comment type="function">
    <text evidence="14 15">Catalyzes the oxidation of protoporphyrinogen IX to protoporphyrin IX.</text>
</comment>
<evidence type="ECO:0000256" key="2">
    <source>
        <dbReference type="ARBA" id="ARBA00005073"/>
    </source>
</evidence>
<sequence>MTLDLLAPLYPWTKALHLIAVIAWMAGLFYLPRLYIYHFQTPVGDPRSELFKVMERRLLKAIMNPAMIATWVLGLALVLTPGVVDWTAGWWHMKLTAVLLMSGFHGMLGAARKRFEADGRPRTERAWRYWNEAPTLLMIVIVIMVIVKPF</sequence>
<keyword evidence="9 14" id="KW-1133">Transmembrane helix</keyword>
<keyword evidence="12 14" id="KW-0472">Membrane</keyword>
<dbReference type="EMBL" id="JAERQM010000003">
    <property type="protein sequence ID" value="MBU8544475.1"/>
    <property type="molecule type" value="Genomic_DNA"/>
</dbReference>
<comment type="subunit">
    <text evidence="14">Homodimer.</text>
</comment>
<evidence type="ECO:0000256" key="5">
    <source>
        <dbReference type="ARBA" id="ARBA00022475"/>
    </source>
</evidence>
<comment type="catalytic activity">
    <reaction evidence="13 14 15">
        <text>protoporphyrinogen IX + 3 A = protoporphyrin IX + 3 AH2</text>
        <dbReference type="Rhea" id="RHEA:62000"/>
        <dbReference type="ChEBI" id="CHEBI:13193"/>
        <dbReference type="ChEBI" id="CHEBI:17499"/>
        <dbReference type="ChEBI" id="CHEBI:57306"/>
        <dbReference type="ChEBI" id="CHEBI:57307"/>
    </reaction>
</comment>
<dbReference type="PANTHER" id="PTHR40255:SF1">
    <property type="entry name" value="PROTOPORPHYRINOGEN IX OXIDASE"/>
    <property type="match status" value="1"/>
</dbReference>
<dbReference type="InterPro" id="IPR005265">
    <property type="entry name" value="HemJ-like"/>
</dbReference>
<evidence type="ECO:0000256" key="10">
    <source>
        <dbReference type="ARBA" id="ARBA00023002"/>
    </source>
</evidence>
<dbReference type="PIRSF" id="PIRSF004638">
    <property type="entry name" value="UCP004638"/>
    <property type="match status" value="1"/>
</dbReference>
<accession>A0ABS6H704</accession>
<feature type="transmembrane region" description="Helical" evidence="14">
    <location>
        <begin position="129"/>
        <end position="147"/>
    </location>
</feature>
<proteinExistence type="inferred from homology"/>
<evidence type="ECO:0000256" key="9">
    <source>
        <dbReference type="ARBA" id="ARBA00022989"/>
    </source>
</evidence>
<comment type="pathway">
    <text evidence="2 14 15">Porphyrin-containing compound metabolism; protoporphyrin-IX biosynthesis; protoporphyrin-IX from protoporphyrinogen-IX: step 1/1.</text>
</comment>
<comment type="similarity">
    <text evidence="3 14 15">Belongs to the HemJ family.</text>
</comment>
<evidence type="ECO:0000256" key="8">
    <source>
        <dbReference type="ARBA" id="ARBA00022723"/>
    </source>
</evidence>
<feature type="transmembrane region" description="Helical" evidence="14">
    <location>
        <begin position="58"/>
        <end position="79"/>
    </location>
</feature>
<keyword evidence="7 14" id="KW-0812">Transmembrane</keyword>
<evidence type="ECO:0000256" key="3">
    <source>
        <dbReference type="ARBA" id="ARBA00006501"/>
    </source>
</evidence>
<dbReference type="Pfam" id="PF03653">
    <property type="entry name" value="UPF0093"/>
    <property type="match status" value="1"/>
</dbReference>
<feature type="transmembrane region" description="Helical" evidence="14">
    <location>
        <begin position="15"/>
        <end position="37"/>
    </location>
</feature>
<comment type="subcellular location">
    <subcellularLocation>
        <location evidence="1 14">Cell membrane</location>
        <topology evidence="1 14">Multi-pass membrane protein</topology>
    </subcellularLocation>
</comment>
<keyword evidence="8 14" id="KW-0479">Metal-binding</keyword>
<evidence type="ECO:0000313" key="16">
    <source>
        <dbReference type="EMBL" id="MBU8544475.1"/>
    </source>
</evidence>
<reference evidence="16 17" key="1">
    <citation type="submission" date="2021-01" db="EMBL/GenBank/DDBJ databases">
        <title>Roseomonas sp. nov, a bacterium isolated from an oil production mixture in Yumen Oilfield.</title>
        <authorList>
            <person name="Wu D."/>
        </authorList>
    </citation>
    <scope>NUCLEOTIDE SEQUENCE [LARGE SCALE GENOMIC DNA]</scope>
    <source>
        <strain evidence="16 17">ROY-5-3</strain>
    </source>
</reference>
<feature type="binding site" description="axial binding residue" evidence="14">
    <location>
        <position position="94"/>
    </location>
    <ligand>
        <name>heme</name>
        <dbReference type="ChEBI" id="CHEBI:30413"/>
    </ligand>
    <ligandPart>
        <name>Fe</name>
        <dbReference type="ChEBI" id="CHEBI:18248"/>
    </ligandPart>
</feature>
<keyword evidence="5 14" id="KW-1003">Cell membrane</keyword>
<evidence type="ECO:0000256" key="12">
    <source>
        <dbReference type="ARBA" id="ARBA00023136"/>
    </source>
</evidence>
<evidence type="ECO:0000256" key="4">
    <source>
        <dbReference type="ARBA" id="ARBA00017504"/>
    </source>
</evidence>
<evidence type="ECO:0000256" key="15">
    <source>
        <dbReference type="PIRNR" id="PIRNR004638"/>
    </source>
</evidence>
<dbReference type="Proteomes" id="UP000689967">
    <property type="component" value="Unassembled WGS sequence"/>
</dbReference>
<evidence type="ECO:0000256" key="6">
    <source>
        <dbReference type="ARBA" id="ARBA00022617"/>
    </source>
</evidence>
<evidence type="ECO:0000256" key="14">
    <source>
        <dbReference type="HAMAP-Rule" id="MF_02239"/>
    </source>
</evidence>
<dbReference type="NCBIfam" id="TIGR00701">
    <property type="entry name" value="protoporphyrinogen oxidase HemJ"/>
    <property type="match status" value="1"/>
</dbReference>
<evidence type="ECO:0000256" key="13">
    <source>
        <dbReference type="ARBA" id="ARBA00048390"/>
    </source>
</evidence>
<feature type="transmembrane region" description="Helical" evidence="14">
    <location>
        <begin position="91"/>
        <end position="108"/>
    </location>
</feature>
<keyword evidence="10 14" id="KW-0560">Oxidoreductase</keyword>
<feature type="binding site" description="axial binding residue" evidence="14">
    <location>
        <position position="17"/>
    </location>
    <ligand>
        <name>heme</name>
        <dbReference type="ChEBI" id="CHEBI:30413"/>
    </ligand>
    <ligandPart>
        <name>Fe</name>
        <dbReference type="ChEBI" id="CHEBI:18248"/>
    </ligandPart>
</feature>